<sequence length="322" mass="33272">GAGGGGYQDSDARNAISVTGDLTYNSTTGVMSYTTPADTDTTYTAGTGLTLVGTVFSNTAPDQTVALTGSGATTITGTYPNFTIASTDTDTNTTYTNVSEFTNDSGYLTSVPARAWSTITGTPTTIAGYGITDAFDSSSAFPYSNLTGTPTIPTKVSDLTNDSGFISSVPAQTFASLTGKPTTIAGYGITDAFDGAFTSLSGVAAVTASDDDKVLYYDHATTSFKWKTDASTPAGYNNTNWDTAFGWGDHSTQGYLTSTTAHYTDSDVDTHLNVSGATNDQMLKWTGTDYAWVTSTDTDTTYTAGANVAISGANVISATDTN</sequence>
<organism evidence="1">
    <name type="scientific">marine metagenome</name>
    <dbReference type="NCBI Taxonomy" id="408172"/>
    <lineage>
        <taxon>unclassified sequences</taxon>
        <taxon>metagenomes</taxon>
        <taxon>ecological metagenomes</taxon>
    </lineage>
</organism>
<accession>A0A382RDY0</accession>
<protein>
    <submittedName>
        <fullName evidence="1">Uncharacterized protein</fullName>
    </submittedName>
</protein>
<name>A0A382RDY0_9ZZZZ</name>
<gene>
    <name evidence="1" type="ORF">METZ01_LOCUS348710</name>
</gene>
<feature type="non-terminal residue" evidence="1">
    <location>
        <position position="322"/>
    </location>
</feature>
<evidence type="ECO:0000313" key="1">
    <source>
        <dbReference type="EMBL" id="SVC95856.1"/>
    </source>
</evidence>
<dbReference type="AlphaFoldDB" id="A0A382RDY0"/>
<reference evidence="1" key="1">
    <citation type="submission" date="2018-05" db="EMBL/GenBank/DDBJ databases">
        <authorList>
            <person name="Lanie J.A."/>
            <person name="Ng W.-L."/>
            <person name="Kazmierczak K.M."/>
            <person name="Andrzejewski T.M."/>
            <person name="Davidsen T.M."/>
            <person name="Wayne K.J."/>
            <person name="Tettelin H."/>
            <person name="Glass J.I."/>
            <person name="Rusch D."/>
            <person name="Podicherti R."/>
            <person name="Tsui H.-C.T."/>
            <person name="Winkler M.E."/>
        </authorList>
    </citation>
    <scope>NUCLEOTIDE SEQUENCE</scope>
</reference>
<feature type="non-terminal residue" evidence="1">
    <location>
        <position position="1"/>
    </location>
</feature>
<dbReference type="EMBL" id="UINC01121005">
    <property type="protein sequence ID" value="SVC95856.1"/>
    <property type="molecule type" value="Genomic_DNA"/>
</dbReference>
<proteinExistence type="predicted"/>